<dbReference type="EMBL" id="LAZR01017753">
    <property type="protein sequence ID" value="KKL99110.1"/>
    <property type="molecule type" value="Genomic_DNA"/>
</dbReference>
<keyword evidence="1" id="KW-0812">Transmembrane</keyword>
<keyword evidence="1" id="KW-0472">Membrane</keyword>
<evidence type="ECO:0000256" key="1">
    <source>
        <dbReference type="SAM" id="Phobius"/>
    </source>
</evidence>
<keyword evidence="1" id="KW-1133">Transmembrane helix</keyword>
<reference evidence="2" key="1">
    <citation type="journal article" date="2015" name="Nature">
        <title>Complex archaea that bridge the gap between prokaryotes and eukaryotes.</title>
        <authorList>
            <person name="Spang A."/>
            <person name="Saw J.H."/>
            <person name="Jorgensen S.L."/>
            <person name="Zaremba-Niedzwiedzka K."/>
            <person name="Martijn J."/>
            <person name="Lind A.E."/>
            <person name="van Eijk R."/>
            <person name="Schleper C."/>
            <person name="Guy L."/>
            <person name="Ettema T.J."/>
        </authorList>
    </citation>
    <scope>NUCLEOTIDE SEQUENCE</scope>
</reference>
<name>A0A0F9IZL7_9ZZZZ</name>
<sequence length="48" mass="5680">MTEVTEDILTWAFMVIGLSCIGVVGWLIFSWLRDKIRIVKQDRRNRRG</sequence>
<dbReference type="AlphaFoldDB" id="A0A0F9IZL7"/>
<protein>
    <submittedName>
        <fullName evidence="2">Uncharacterized protein</fullName>
    </submittedName>
</protein>
<organism evidence="2">
    <name type="scientific">marine sediment metagenome</name>
    <dbReference type="NCBI Taxonomy" id="412755"/>
    <lineage>
        <taxon>unclassified sequences</taxon>
        <taxon>metagenomes</taxon>
        <taxon>ecological metagenomes</taxon>
    </lineage>
</organism>
<feature type="transmembrane region" description="Helical" evidence="1">
    <location>
        <begin position="12"/>
        <end position="32"/>
    </location>
</feature>
<accession>A0A0F9IZL7</accession>
<comment type="caution">
    <text evidence="2">The sequence shown here is derived from an EMBL/GenBank/DDBJ whole genome shotgun (WGS) entry which is preliminary data.</text>
</comment>
<evidence type="ECO:0000313" key="2">
    <source>
        <dbReference type="EMBL" id="KKL99110.1"/>
    </source>
</evidence>
<proteinExistence type="predicted"/>
<gene>
    <name evidence="2" type="ORF">LCGC14_1817730</name>
</gene>